<sequence>MHTTTGDVLYRHASIALLRAAAASLADAPVTWPDPDDTEASRKWLDHVWSRLELADSIGQASPTLAARVVEIRAGRSVRSKDLRRAVLATARYLLRSTGRPTPFGLFAGIAPTTLADASKVRWGSGHSAVVRADTHWLSDVVTRLEAVPSLLERLDVTLTNLAVRRGRWLEAPHGPSRIRLSYTAALDTTCRTAASPVRFGVLADKLASAFGTAPAAAAAMLGELVREGVLISNLRAPFTEPDPLGHVVDQLRSIGAAGLPEAASLLAELERVHDQIRRHNVLPSDLGRASARAEITDTMQRITAATRSPLAVDLHLDADVQVPTHVATEAARAATTLLRLAREPEGSAGWHSYHRAFVDRYGTGTLVPVTEAVSDAGIGYPPGYPDTLLPDPVEPPSNRDQRLFALAWQAVVDGSRELVITDDMVDGIAGPLSTNALIPPHVEVAARIHAASRQALTDGDYELVISPARAAGVMTSRFTATATGAGLTDVYRTLPTTTAGALPVQMSFGAAYPYAENIIRVPTYLPTVLPLGEHRVVSGDEGPEVIKLDDVAITATAGRLHLVSLSRRRVIEPLVFHALDLTKQPPPLARFLARLSRGFGHGWTSFDWGPQAEELPYLPRVRYGRAVLAPARWRLAAKDLPGRTPDTEWRKLLTTWRKRWRCPAVVELREEDRTLRLDLDQPLHAALLHAQLARFGDALLTEAPDRAAFDWIEGHAHEVAIPLISNRPPVPGPPTGSLPVVTNADAGHSPAAPGARWLYARLHAHPDRHDEIIAFQLPELTAGIDGADLWFIRYHNPEQTDHLRLRIRLANPEQYGTYAAVVSGWAHRLREQGLVGHLLFDTYTPEVGRYGAGGALAAAEAVFVADSRLVIAELRHLAGQVDPLALTVANMVGILVGFFDVDTAMRWLRAHSAAGPATDRGVADAAVELALKTAGSALPEWPTEVDQAWQERTAALHAYRATLPTDANMDMVAESLLHMHHNRARGIDRDGEATCRRLARQAALAWYARCSGPA</sequence>
<dbReference type="NCBIfam" id="TIGR03891">
    <property type="entry name" value="thiopep_ocin"/>
    <property type="match status" value="1"/>
</dbReference>
<dbReference type="InterPro" id="IPR006827">
    <property type="entry name" value="Lant_deHydtase_N"/>
</dbReference>
<evidence type="ECO:0000259" key="2">
    <source>
        <dbReference type="Pfam" id="PF14028"/>
    </source>
</evidence>
<reference evidence="3" key="1">
    <citation type="submission" date="2021-10" db="EMBL/GenBank/DDBJ databases">
        <title>Streptomonospora sp. nov., isolated from mangrove soil.</title>
        <authorList>
            <person name="Chen X."/>
            <person name="Ge X."/>
            <person name="Liu W."/>
        </authorList>
    </citation>
    <scope>NUCLEOTIDE SEQUENCE</scope>
    <source>
        <strain evidence="3">S1-112</strain>
    </source>
</reference>
<name>A0A9X3NQH9_9ACTN</name>
<dbReference type="AlphaFoldDB" id="A0A9X3NQH9"/>
<dbReference type="RefSeq" id="WP_270072147.1">
    <property type="nucleotide sequence ID" value="NZ_JAJAQC010000015.1"/>
</dbReference>
<dbReference type="Proteomes" id="UP001140076">
    <property type="component" value="Unassembled WGS sequence"/>
</dbReference>
<evidence type="ECO:0000313" key="4">
    <source>
        <dbReference type="Proteomes" id="UP001140076"/>
    </source>
</evidence>
<organism evidence="3 4">
    <name type="scientific">Streptomonospora mangrovi</name>
    <dbReference type="NCBI Taxonomy" id="2883123"/>
    <lineage>
        <taxon>Bacteria</taxon>
        <taxon>Bacillati</taxon>
        <taxon>Actinomycetota</taxon>
        <taxon>Actinomycetes</taxon>
        <taxon>Streptosporangiales</taxon>
        <taxon>Nocardiopsidaceae</taxon>
        <taxon>Streptomonospora</taxon>
    </lineage>
</organism>
<evidence type="ECO:0000259" key="1">
    <source>
        <dbReference type="Pfam" id="PF04738"/>
    </source>
</evidence>
<keyword evidence="4" id="KW-1185">Reference proteome</keyword>
<dbReference type="EMBL" id="JAJAQC010000015">
    <property type="protein sequence ID" value="MDA0564875.1"/>
    <property type="molecule type" value="Genomic_DNA"/>
</dbReference>
<protein>
    <submittedName>
        <fullName evidence="3">Lantibiotic dehydratase</fullName>
    </submittedName>
</protein>
<dbReference type="Pfam" id="PF04738">
    <property type="entry name" value="Lant_dehydr_N"/>
    <property type="match status" value="1"/>
</dbReference>
<dbReference type="Pfam" id="PF14028">
    <property type="entry name" value="Lant_dehydr_C"/>
    <property type="match status" value="1"/>
</dbReference>
<feature type="domain" description="Lantibiotic dehydratase N-terminal" evidence="1">
    <location>
        <begin position="53"/>
        <end position="689"/>
    </location>
</feature>
<dbReference type="InterPro" id="IPR023809">
    <property type="entry name" value="Thiopep_bacteriocin_synth_dom"/>
</dbReference>
<evidence type="ECO:0000313" key="3">
    <source>
        <dbReference type="EMBL" id="MDA0564875.1"/>
    </source>
</evidence>
<proteinExistence type="predicted"/>
<comment type="caution">
    <text evidence="3">The sequence shown here is derived from an EMBL/GenBank/DDBJ whole genome shotgun (WGS) entry which is preliminary data.</text>
</comment>
<gene>
    <name evidence="3" type="ORF">LG943_11150</name>
</gene>
<accession>A0A9X3NQH9</accession>
<feature type="domain" description="Thiopeptide-type bacteriocin biosynthesis" evidence="2">
    <location>
        <begin position="758"/>
        <end position="1003"/>
    </location>
</feature>